<feature type="compositionally biased region" description="Polar residues" evidence="4">
    <location>
        <begin position="12"/>
        <end position="27"/>
    </location>
</feature>
<evidence type="ECO:0000313" key="6">
    <source>
        <dbReference type="EMBL" id="RIV22377.1"/>
    </source>
</evidence>
<keyword evidence="7" id="KW-1185">Reference proteome</keyword>
<evidence type="ECO:0000256" key="2">
    <source>
        <dbReference type="ARBA" id="ARBA00022676"/>
    </source>
</evidence>
<comment type="caution">
    <text evidence="6">The sequence shown here is derived from an EMBL/GenBank/DDBJ whole genome shotgun (WGS) entry which is preliminary data.</text>
</comment>
<dbReference type="PANTHER" id="PTHR43179">
    <property type="entry name" value="RHAMNOSYLTRANSFERASE WBBL"/>
    <property type="match status" value="1"/>
</dbReference>
<dbReference type="EMBL" id="QXED01000004">
    <property type="protein sequence ID" value="RIV22377.1"/>
    <property type="molecule type" value="Genomic_DNA"/>
</dbReference>
<feature type="region of interest" description="Disordered" evidence="4">
    <location>
        <begin position="1"/>
        <end position="27"/>
    </location>
</feature>
<dbReference type="GO" id="GO:0016757">
    <property type="term" value="F:glycosyltransferase activity"/>
    <property type="evidence" value="ECO:0007669"/>
    <property type="project" value="UniProtKB-KW"/>
</dbReference>
<gene>
    <name evidence="6" type="ORF">DYU11_15260</name>
</gene>
<dbReference type="PANTHER" id="PTHR43179:SF12">
    <property type="entry name" value="GALACTOFURANOSYLTRANSFERASE GLFT2"/>
    <property type="match status" value="1"/>
</dbReference>
<proteinExistence type="inferred from homology"/>
<organism evidence="6 7">
    <name type="scientific">Fibrisoma montanum</name>
    <dbReference type="NCBI Taxonomy" id="2305895"/>
    <lineage>
        <taxon>Bacteria</taxon>
        <taxon>Pseudomonadati</taxon>
        <taxon>Bacteroidota</taxon>
        <taxon>Cytophagia</taxon>
        <taxon>Cytophagales</taxon>
        <taxon>Spirosomataceae</taxon>
        <taxon>Fibrisoma</taxon>
    </lineage>
</organism>
<dbReference type="RefSeq" id="WP_119668562.1">
    <property type="nucleotide sequence ID" value="NZ_QXED01000004.1"/>
</dbReference>
<keyword evidence="2" id="KW-0328">Glycosyltransferase</keyword>
<evidence type="ECO:0000259" key="5">
    <source>
        <dbReference type="Pfam" id="PF00535"/>
    </source>
</evidence>
<dbReference type="InterPro" id="IPR001173">
    <property type="entry name" value="Glyco_trans_2-like"/>
</dbReference>
<dbReference type="Proteomes" id="UP000283523">
    <property type="component" value="Unassembled WGS sequence"/>
</dbReference>
<protein>
    <submittedName>
        <fullName evidence="6">Glycosyltransferase</fullName>
    </submittedName>
</protein>
<dbReference type="SUPFAM" id="SSF53448">
    <property type="entry name" value="Nucleotide-diphospho-sugar transferases"/>
    <property type="match status" value="1"/>
</dbReference>
<dbReference type="Pfam" id="PF00535">
    <property type="entry name" value="Glycos_transf_2"/>
    <property type="match status" value="1"/>
</dbReference>
<evidence type="ECO:0000313" key="7">
    <source>
        <dbReference type="Proteomes" id="UP000283523"/>
    </source>
</evidence>
<dbReference type="InterPro" id="IPR029044">
    <property type="entry name" value="Nucleotide-diphossugar_trans"/>
</dbReference>
<evidence type="ECO:0000256" key="1">
    <source>
        <dbReference type="ARBA" id="ARBA00006739"/>
    </source>
</evidence>
<dbReference type="Gene3D" id="3.90.550.10">
    <property type="entry name" value="Spore Coat Polysaccharide Biosynthesis Protein SpsA, Chain A"/>
    <property type="match status" value="1"/>
</dbReference>
<reference evidence="6 7" key="1">
    <citation type="submission" date="2018-08" db="EMBL/GenBank/DDBJ databases">
        <title>Fibrisoma montanum sp. nov., isolated from Danxia mountain soil.</title>
        <authorList>
            <person name="Huang Y."/>
        </authorList>
    </citation>
    <scope>NUCLEOTIDE SEQUENCE [LARGE SCALE GENOMIC DNA]</scope>
    <source>
        <strain evidence="6 7">HYT19</strain>
    </source>
</reference>
<evidence type="ECO:0000256" key="4">
    <source>
        <dbReference type="SAM" id="MobiDB-lite"/>
    </source>
</evidence>
<name>A0A418M8F7_9BACT</name>
<dbReference type="OrthoDB" id="9771846at2"/>
<accession>A0A418M8F7</accession>
<keyword evidence="3 6" id="KW-0808">Transferase</keyword>
<sequence length="315" mass="35788">MQHTSLERPSASGLTSGQRLTESSTQRLSSNELDKRIVAGSVILYNSSTDVIENIRSYADQVDHLIVVDNSDAPIPEVIAALTQFKSLTYISNEGNPGVAYALNRAAEAALTLGYTYLLTMDDDTRVPPGMVDAMLTYVSQQGPDTIGIVGAQSLPDQVQYTAQDVWFTITSGNLLNLRAYAACGPFMESLFIDWVDHEYCFRLKANHYRVIELNYLPLIHRLGMFKEASVLGARVRKWISHSPQRMYYKARNSLYVMKMYEEFLPVSIRRFFYRAMVTDLINVVFFDSNKLQRLRFLLKAYQDYKRGRLGKLTA</sequence>
<feature type="domain" description="Glycosyltransferase 2-like" evidence="5">
    <location>
        <begin position="42"/>
        <end position="153"/>
    </location>
</feature>
<dbReference type="AlphaFoldDB" id="A0A418M8F7"/>
<evidence type="ECO:0000256" key="3">
    <source>
        <dbReference type="ARBA" id="ARBA00022679"/>
    </source>
</evidence>
<comment type="similarity">
    <text evidence="1">Belongs to the glycosyltransferase 2 family.</text>
</comment>